<name>A0A9P9BHR4_9PEZI</name>
<protein>
    <submittedName>
        <fullName evidence="2">Uncharacterized protein</fullName>
    </submittedName>
</protein>
<feature type="compositionally biased region" description="Basic and acidic residues" evidence="1">
    <location>
        <begin position="163"/>
        <end position="177"/>
    </location>
</feature>
<evidence type="ECO:0000256" key="1">
    <source>
        <dbReference type="SAM" id="MobiDB-lite"/>
    </source>
</evidence>
<feature type="compositionally biased region" description="Basic residues" evidence="1">
    <location>
        <begin position="1"/>
        <end position="12"/>
    </location>
</feature>
<gene>
    <name evidence="2" type="ORF">B0I36DRAFT_393012</name>
</gene>
<sequence>MPSKGSSHKFKHSATGSRPQDRADYSDKNSKRQDRAARWPDVATSSAASSSTVHARGHVPGLGAFQQRSTTGVPGQHQPGPAAGHELSEGGKTATADDSETVTLKLLTADRIVEGGGIKVPATHPYFLYHTIYRYFPTSNVRDERGLETCMNGRSRYGNTDSLDQRPRAGNVDHRGGEPAFQGPGKRGL</sequence>
<dbReference type="RefSeq" id="XP_046007016.1">
    <property type="nucleotide sequence ID" value="XM_046161451.1"/>
</dbReference>
<evidence type="ECO:0000313" key="3">
    <source>
        <dbReference type="Proteomes" id="UP000756346"/>
    </source>
</evidence>
<dbReference type="Proteomes" id="UP000756346">
    <property type="component" value="Unassembled WGS sequence"/>
</dbReference>
<feature type="region of interest" description="Disordered" evidence="1">
    <location>
        <begin position="152"/>
        <end position="189"/>
    </location>
</feature>
<organism evidence="2 3">
    <name type="scientific">Microdochium trichocladiopsis</name>
    <dbReference type="NCBI Taxonomy" id="1682393"/>
    <lineage>
        <taxon>Eukaryota</taxon>
        <taxon>Fungi</taxon>
        <taxon>Dikarya</taxon>
        <taxon>Ascomycota</taxon>
        <taxon>Pezizomycotina</taxon>
        <taxon>Sordariomycetes</taxon>
        <taxon>Xylariomycetidae</taxon>
        <taxon>Xylariales</taxon>
        <taxon>Microdochiaceae</taxon>
        <taxon>Microdochium</taxon>
    </lineage>
</organism>
<accession>A0A9P9BHR4</accession>
<dbReference type="GeneID" id="70190997"/>
<dbReference type="EMBL" id="JAGTJQ010000010">
    <property type="protein sequence ID" value="KAH7020815.1"/>
    <property type="molecule type" value="Genomic_DNA"/>
</dbReference>
<feature type="region of interest" description="Disordered" evidence="1">
    <location>
        <begin position="1"/>
        <end position="97"/>
    </location>
</feature>
<reference evidence="2" key="1">
    <citation type="journal article" date="2021" name="Nat. Commun.">
        <title>Genetic determinants of endophytism in the Arabidopsis root mycobiome.</title>
        <authorList>
            <person name="Mesny F."/>
            <person name="Miyauchi S."/>
            <person name="Thiergart T."/>
            <person name="Pickel B."/>
            <person name="Atanasova L."/>
            <person name="Karlsson M."/>
            <person name="Huettel B."/>
            <person name="Barry K.W."/>
            <person name="Haridas S."/>
            <person name="Chen C."/>
            <person name="Bauer D."/>
            <person name="Andreopoulos W."/>
            <person name="Pangilinan J."/>
            <person name="LaButti K."/>
            <person name="Riley R."/>
            <person name="Lipzen A."/>
            <person name="Clum A."/>
            <person name="Drula E."/>
            <person name="Henrissat B."/>
            <person name="Kohler A."/>
            <person name="Grigoriev I.V."/>
            <person name="Martin F.M."/>
            <person name="Hacquard S."/>
        </authorList>
    </citation>
    <scope>NUCLEOTIDE SEQUENCE</scope>
    <source>
        <strain evidence="2">MPI-CAGE-CH-0230</strain>
    </source>
</reference>
<comment type="caution">
    <text evidence="2">The sequence shown here is derived from an EMBL/GenBank/DDBJ whole genome shotgun (WGS) entry which is preliminary data.</text>
</comment>
<evidence type="ECO:0000313" key="2">
    <source>
        <dbReference type="EMBL" id="KAH7020815.1"/>
    </source>
</evidence>
<proteinExistence type="predicted"/>
<keyword evidence="3" id="KW-1185">Reference proteome</keyword>
<feature type="compositionally biased region" description="Basic and acidic residues" evidence="1">
    <location>
        <begin position="19"/>
        <end position="38"/>
    </location>
</feature>
<feature type="compositionally biased region" description="Low complexity" evidence="1">
    <location>
        <begin position="43"/>
        <end position="52"/>
    </location>
</feature>
<dbReference type="AlphaFoldDB" id="A0A9P9BHR4"/>